<sequence length="295" mass="32107">MSTPTTNPASCPATQHRLSNLPSQQGLPSGALDTLQRNVKPFTGKPPGPTWESWKTSLESTIRDYYPQMSTGAQFRLTIALLQDDIRDLVIKAGKDTMENFEQFMKATYPVSLWADYYDTALHSGTLFKGQNIHVACTIATDAAWQLGGTSHWCTQVTKAMLAEYHANLEQAPHALWDFAEYTAGKMVECFTAITQAVLASQARQAAIRTAPGRGPSSQETRGLPTGGTKDSNPPSTDAIVAAVLVAMKVETPVANSSNRGRARCQKDRQAKEIADLRAENERLQQAANQQPGKA</sequence>
<proteinExistence type="predicted"/>
<feature type="region of interest" description="Disordered" evidence="1">
    <location>
        <begin position="208"/>
        <end position="236"/>
    </location>
</feature>
<feature type="compositionally biased region" description="Basic and acidic residues" evidence="1">
    <location>
        <begin position="265"/>
        <end position="283"/>
    </location>
</feature>
<protein>
    <submittedName>
        <fullName evidence="2">Uncharacterized protein</fullName>
    </submittedName>
</protein>
<evidence type="ECO:0000313" key="2">
    <source>
        <dbReference type="EMBL" id="RKP34190.1"/>
    </source>
</evidence>
<organism evidence="2 3">
    <name type="scientific">Dimargaris cristalligena</name>
    <dbReference type="NCBI Taxonomy" id="215637"/>
    <lineage>
        <taxon>Eukaryota</taxon>
        <taxon>Fungi</taxon>
        <taxon>Fungi incertae sedis</taxon>
        <taxon>Zoopagomycota</taxon>
        <taxon>Kickxellomycotina</taxon>
        <taxon>Dimargaritomycetes</taxon>
        <taxon>Dimargaritales</taxon>
        <taxon>Dimargaritaceae</taxon>
        <taxon>Dimargaris</taxon>
    </lineage>
</organism>
<dbReference type="EMBL" id="ML003317">
    <property type="protein sequence ID" value="RKP34190.1"/>
    <property type="molecule type" value="Genomic_DNA"/>
</dbReference>
<feature type="region of interest" description="Disordered" evidence="1">
    <location>
        <begin position="252"/>
        <end position="295"/>
    </location>
</feature>
<evidence type="ECO:0000256" key="1">
    <source>
        <dbReference type="SAM" id="MobiDB-lite"/>
    </source>
</evidence>
<gene>
    <name evidence="2" type="ORF">BJ085DRAFT_38995</name>
</gene>
<keyword evidence="3" id="KW-1185">Reference proteome</keyword>
<accession>A0A4P9ZPC1</accession>
<dbReference type="AlphaFoldDB" id="A0A4P9ZPC1"/>
<feature type="region of interest" description="Disordered" evidence="1">
    <location>
        <begin position="1"/>
        <end position="31"/>
    </location>
</feature>
<reference evidence="3" key="1">
    <citation type="journal article" date="2018" name="Nat. Microbiol.">
        <title>Leveraging single-cell genomics to expand the fungal tree of life.</title>
        <authorList>
            <person name="Ahrendt S.R."/>
            <person name="Quandt C.A."/>
            <person name="Ciobanu D."/>
            <person name="Clum A."/>
            <person name="Salamov A."/>
            <person name="Andreopoulos B."/>
            <person name="Cheng J.F."/>
            <person name="Woyke T."/>
            <person name="Pelin A."/>
            <person name="Henrissat B."/>
            <person name="Reynolds N.K."/>
            <person name="Benny G.L."/>
            <person name="Smith M.E."/>
            <person name="James T.Y."/>
            <person name="Grigoriev I.V."/>
        </authorList>
    </citation>
    <scope>NUCLEOTIDE SEQUENCE [LARGE SCALE GENOMIC DNA]</scope>
    <source>
        <strain evidence="3">RSA 468</strain>
    </source>
</reference>
<name>A0A4P9ZPC1_9FUNG</name>
<evidence type="ECO:0000313" key="3">
    <source>
        <dbReference type="Proteomes" id="UP000268162"/>
    </source>
</evidence>
<feature type="compositionally biased region" description="Polar residues" evidence="1">
    <location>
        <begin position="284"/>
        <end position="295"/>
    </location>
</feature>
<feature type="compositionally biased region" description="Polar residues" evidence="1">
    <location>
        <begin position="1"/>
        <end position="27"/>
    </location>
</feature>
<dbReference type="Proteomes" id="UP000268162">
    <property type="component" value="Unassembled WGS sequence"/>
</dbReference>